<dbReference type="CDD" id="cd16917">
    <property type="entry name" value="HATPase_UhpB-NarQ-NarX-like"/>
    <property type="match status" value="1"/>
</dbReference>
<keyword evidence="6 12" id="KW-0418">Kinase</keyword>
<dbReference type="InterPro" id="IPR050482">
    <property type="entry name" value="Sensor_HK_TwoCompSys"/>
</dbReference>
<sequence length="426" mass="44916">MSRVELEPEGLPKIGRSRASLYTVAVCARTLIAMVTVALLTAPIGLVMMDSDRGAEGAGALVAAGLALLGLGLPLISLVLTRTDWSGAAALLDRSAGGHPQTRLREPRTLVRPLAYTVIMLTLGGAIAVLAALIVVASCVALISPILAAVGDQAVIGPFTVSTVPQSLLAMVIAVGLLAGLVFVSPVAARAHAVLVLQVLTRPEQRLERDLTMTTQSRTRLVRAFDVERRRIERDLHDGVQPQLMSVSMTLGLALAEMSADTPGREDVIRAQDQARQTLEALRQFVRNIHPQVLIDHGLGAAIGELADTLTMPIDIDDQLTDRLPADVETNLYFCVAELLTNVVKHSGASRTEIRLQQPRPDLVQVSVHDDGSGGAGSHRHETGGLDGIADRIAAFDGTLAIDSPLGGPTAITITLAALGEGRINV</sequence>
<dbReference type="GO" id="GO:0005524">
    <property type="term" value="F:ATP binding"/>
    <property type="evidence" value="ECO:0007669"/>
    <property type="project" value="UniProtKB-KW"/>
</dbReference>
<evidence type="ECO:0000313" key="13">
    <source>
        <dbReference type="Proteomes" id="UP000386281"/>
    </source>
</evidence>
<dbReference type="Proteomes" id="UP000386281">
    <property type="component" value="Unassembled WGS sequence"/>
</dbReference>
<keyword evidence="5" id="KW-0547">Nucleotide-binding</keyword>
<proteinExistence type="predicted"/>
<comment type="catalytic activity">
    <reaction evidence="1">
        <text>ATP + protein L-histidine = ADP + protein N-phospho-L-histidine.</text>
        <dbReference type="EC" id="2.7.13.3"/>
    </reaction>
</comment>
<keyword evidence="9" id="KW-1133">Transmembrane helix</keyword>
<evidence type="ECO:0000256" key="1">
    <source>
        <dbReference type="ARBA" id="ARBA00000085"/>
    </source>
</evidence>
<dbReference type="GO" id="GO:0046983">
    <property type="term" value="F:protein dimerization activity"/>
    <property type="evidence" value="ECO:0007669"/>
    <property type="project" value="InterPro"/>
</dbReference>
<keyword evidence="4 12" id="KW-0808">Transferase</keyword>
<evidence type="ECO:0000256" key="9">
    <source>
        <dbReference type="SAM" id="Phobius"/>
    </source>
</evidence>
<evidence type="ECO:0000256" key="3">
    <source>
        <dbReference type="ARBA" id="ARBA00022553"/>
    </source>
</evidence>
<dbReference type="Pfam" id="PF07730">
    <property type="entry name" value="HisKA_3"/>
    <property type="match status" value="1"/>
</dbReference>
<evidence type="ECO:0000256" key="7">
    <source>
        <dbReference type="ARBA" id="ARBA00022840"/>
    </source>
</evidence>
<evidence type="ECO:0000256" key="6">
    <source>
        <dbReference type="ARBA" id="ARBA00022777"/>
    </source>
</evidence>
<gene>
    <name evidence="12" type="primary">desK_4</name>
    <name evidence="12" type="ORF">NCTC12391_02408</name>
</gene>
<dbReference type="PANTHER" id="PTHR24421:SF10">
    <property type="entry name" value="NITRATE_NITRITE SENSOR PROTEIN NARQ"/>
    <property type="match status" value="1"/>
</dbReference>
<name>A0A449D9M4_9MICO</name>
<dbReference type="Pfam" id="PF02518">
    <property type="entry name" value="HATPase_c"/>
    <property type="match status" value="1"/>
</dbReference>
<evidence type="ECO:0000256" key="8">
    <source>
        <dbReference type="ARBA" id="ARBA00023012"/>
    </source>
</evidence>
<keyword evidence="3" id="KW-0597">Phosphoprotein</keyword>
<accession>A0A449D9M4</accession>
<evidence type="ECO:0000256" key="2">
    <source>
        <dbReference type="ARBA" id="ARBA00012438"/>
    </source>
</evidence>
<dbReference type="InterPro" id="IPR003594">
    <property type="entry name" value="HATPase_dom"/>
</dbReference>
<dbReference type="RefSeq" id="WP_190247108.1">
    <property type="nucleotide sequence ID" value="NZ_CAACXN010000015.1"/>
</dbReference>
<dbReference type="AlphaFoldDB" id="A0A449D9M4"/>
<dbReference type="PANTHER" id="PTHR24421">
    <property type="entry name" value="NITRATE/NITRITE SENSOR PROTEIN NARX-RELATED"/>
    <property type="match status" value="1"/>
</dbReference>
<keyword evidence="7" id="KW-0067">ATP-binding</keyword>
<protein>
    <recommendedName>
        <fullName evidence="2">histidine kinase</fullName>
        <ecNumber evidence="2">2.7.13.3</ecNumber>
    </recommendedName>
</protein>
<feature type="transmembrane region" description="Helical" evidence="9">
    <location>
        <begin position="58"/>
        <end position="80"/>
    </location>
</feature>
<feature type="transmembrane region" description="Helical" evidence="9">
    <location>
        <begin position="114"/>
        <end position="147"/>
    </location>
</feature>
<dbReference type="EMBL" id="CAACXN010000015">
    <property type="protein sequence ID" value="VEW14262.1"/>
    <property type="molecule type" value="Genomic_DNA"/>
</dbReference>
<feature type="domain" description="Histidine kinase/HSP90-like ATPase" evidence="10">
    <location>
        <begin position="329"/>
        <end position="416"/>
    </location>
</feature>
<keyword evidence="9" id="KW-0812">Transmembrane</keyword>
<feature type="transmembrane region" description="Helical" evidence="9">
    <location>
        <begin position="167"/>
        <end position="189"/>
    </location>
</feature>
<keyword evidence="9" id="KW-0472">Membrane</keyword>
<organism evidence="12 13">
    <name type="scientific">Brevibacterium casei</name>
    <dbReference type="NCBI Taxonomy" id="33889"/>
    <lineage>
        <taxon>Bacteria</taxon>
        <taxon>Bacillati</taxon>
        <taxon>Actinomycetota</taxon>
        <taxon>Actinomycetes</taxon>
        <taxon>Micrococcales</taxon>
        <taxon>Brevibacteriaceae</taxon>
        <taxon>Brevibacterium</taxon>
    </lineage>
</organism>
<dbReference type="InterPro" id="IPR036890">
    <property type="entry name" value="HATPase_C_sf"/>
</dbReference>
<dbReference type="GO" id="GO:0000155">
    <property type="term" value="F:phosphorelay sensor kinase activity"/>
    <property type="evidence" value="ECO:0007669"/>
    <property type="project" value="InterPro"/>
</dbReference>
<evidence type="ECO:0000313" key="12">
    <source>
        <dbReference type="EMBL" id="VEW14262.1"/>
    </source>
</evidence>
<evidence type="ECO:0000259" key="11">
    <source>
        <dbReference type="Pfam" id="PF07730"/>
    </source>
</evidence>
<dbReference type="EC" id="2.7.13.3" evidence="2"/>
<evidence type="ECO:0000259" key="10">
    <source>
        <dbReference type="Pfam" id="PF02518"/>
    </source>
</evidence>
<feature type="domain" description="Signal transduction histidine kinase subgroup 3 dimerisation and phosphoacceptor" evidence="11">
    <location>
        <begin position="228"/>
        <end position="294"/>
    </location>
</feature>
<evidence type="ECO:0000256" key="5">
    <source>
        <dbReference type="ARBA" id="ARBA00022741"/>
    </source>
</evidence>
<reference evidence="12 13" key="1">
    <citation type="submission" date="2019-02" db="EMBL/GenBank/DDBJ databases">
        <authorList>
            <consortium name="Pathogen Informatics"/>
        </authorList>
    </citation>
    <scope>NUCLEOTIDE SEQUENCE [LARGE SCALE GENOMIC DNA]</scope>
    <source>
        <strain evidence="12 13">3012STDY7078520</strain>
    </source>
</reference>
<feature type="transmembrane region" description="Helical" evidence="9">
    <location>
        <begin position="21"/>
        <end position="46"/>
    </location>
</feature>
<keyword evidence="8" id="KW-0902">Two-component regulatory system</keyword>
<dbReference type="InterPro" id="IPR011712">
    <property type="entry name" value="Sig_transdc_His_kin_sub3_dim/P"/>
</dbReference>
<dbReference type="GO" id="GO:0016020">
    <property type="term" value="C:membrane"/>
    <property type="evidence" value="ECO:0007669"/>
    <property type="project" value="InterPro"/>
</dbReference>
<dbReference type="Gene3D" id="1.20.5.1930">
    <property type="match status" value="1"/>
</dbReference>
<dbReference type="SUPFAM" id="SSF55874">
    <property type="entry name" value="ATPase domain of HSP90 chaperone/DNA topoisomerase II/histidine kinase"/>
    <property type="match status" value="1"/>
</dbReference>
<dbReference type="Gene3D" id="3.30.565.10">
    <property type="entry name" value="Histidine kinase-like ATPase, C-terminal domain"/>
    <property type="match status" value="1"/>
</dbReference>
<evidence type="ECO:0000256" key="4">
    <source>
        <dbReference type="ARBA" id="ARBA00022679"/>
    </source>
</evidence>